<dbReference type="CDD" id="cd03461">
    <property type="entry name" value="1_2-HQD"/>
    <property type="match status" value="1"/>
</dbReference>
<proteinExistence type="inferred from homology"/>
<dbReference type="GO" id="GO:0018576">
    <property type="term" value="F:catechol 1,2-dioxygenase activity"/>
    <property type="evidence" value="ECO:0007669"/>
    <property type="project" value="InterPro"/>
</dbReference>
<evidence type="ECO:0000256" key="6">
    <source>
        <dbReference type="ARBA" id="ARBA00023004"/>
    </source>
</evidence>
<dbReference type="InterPro" id="IPR007535">
    <property type="entry name" value="Catechol_dOase_N"/>
</dbReference>
<dbReference type="GO" id="GO:0009712">
    <property type="term" value="P:catechol-containing compound metabolic process"/>
    <property type="evidence" value="ECO:0007669"/>
    <property type="project" value="InterPro"/>
</dbReference>
<evidence type="ECO:0000259" key="8">
    <source>
        <dbReference type="Pfam" id="PF04444"/>
    </source>
</evidence>
<organism evidence="9 10">
    <name type="scientific">Purpureocillium lavendulum</name>
    <dbReference type="NCBI Taxonomy" id="1247861"/>
    <lineage>
        <taxon>Eukaryota</taxon>
        <taxon>Fungi</taxon>
        <taxon>Dikarya</taxon>
        <taxon>Ascomycota</taxon>
        <taxon>Pezizomycotina</taxon>
        <taxon>Sordariomycetes</taxon>
        <taxon>Hypocreomycetidae</taxon>
        <taxon>Hypocreales</taxon>
        <taxon>Ophiocordycipitaceae</taxon>
        <taxon>Purpureocillium</taxon>
    </lineage>
</organism>
<feature type="domain" description="Catechol dioxygenase N-terminal" evidence="8">
    <location>
        <begin position="65"/>
        <end position="136"/>
    </location>
</feature>
<dbReference type="InterPro" id="IPR050770">
    <property type="entry name" value="Intradiol_RC_Dioxygenase"/>
</dbReference>
<dbReference type="InterPro" id="IPR015889">
    <property type="entry name" value="Intradiol_dOase_core"/>
</dbReference>
<evidence type="ECO:0000256" key="5">
    <source>
        <dbReference type="ARBA" id="ARBA00023002"/>
    </source>
</evidence>
<reference evidence="9" key="1">
    <citation type="submission" date="2023-01" db="EMBL/GenBank/DDBJ databases">
        <title>The growth and conidiation of Purpureocillium lavendulum are regulated by nitrogen source and histone H3K14 acetylation.</title>
        <authorList>
            <person name="Tang P."/>
            <person name="Han J."/>
            <person name="Zhang C."/>
            <person name="Tang P."/>
            <person name="Qi F."/>
            <person name="Zhang K."/>
            <person name="Liang L."/>
        </authorList>
    </citation>
    <scope>NUCLEOTIDE SEQUENCE</scope>
    <source>
        <strain evidence="9">YMF1.00683</strain>
    </source>
</reference>
<comment type="caution">
    <text evidence="9">The sequence shown here is derived from an EMBL/GenBank/DDBJ whole genome shotgun (WGS) entry which is preliminary data.</text>
</comment>
<protein>
    <submittedName>
        <fullName evidence="9">Catechol dioxygenase</fullName>
    </submittedName>
</protein>
<keyword evidence="3" id="KW-0479">Metal-binding</keyword>
<dbReference type="Pfam" id="PF00775">
    <property type="entry name" value="Dioxygenase_C"/>
    <property type="match status" value="1"/>
</dbReference>
<evidence type="ECO:0000256" key="3">
    <source>
        <dbReference type="ARBA" id="ARBA00022723"/>
    </source>
</evidence>
<dbReference type="SUPFAM" id="SSF49482">
    <property type="entry name" value="Aromatic compound dioxygenase"/>
    <property type="match status" value="1"/>
</dbReference>
<gene>
    <name evidence="9" type="primary">catA</name>
    <name evidence="9" type="ORF">O9K51_06887</name>
</gene>
<evidence type="ECO:0000256" key="1">
    <source>
        <dbReference type="ARBA" id="ARBA00001965"/>
    </source>
</evidence>
<comment type="similarity">
    <text evidence="2">Belongs to the intradiol ring-cleavage dioxygenase family.</text>
</comment>
<evidence type="ECO:0000256" key="4">
    <source>
        <dbReference type="ARBA" id="ARBA00022964"/>
    </source>
</evidence>
<dbReference type="PANTHER" id="PTHR33711">
    <property type="entry name" value="DIOXYGENASE, PUTATIVE (AFU_ORTHOLOGUE AFUA_2G02910)-RELATED"/>
    <property type="match status" value="1"/>
</dbReference>
<accession>A0AB34FQH6</accession>
<feature type="domain" description="Intradiol ring-cleavage dioxygenases" evidence="7">
    <location>
        <begin position="147"/>
        <end position="325"/>
    </location>
</feature>
<dbReference type="InterPro" id="IPR000627">
    <property type="entry name" value="Intradiol_dOase_C"/>
</dbReference>
<keyword evidence="10" id="KW-1185">Reference proteome</keyword>
<comment type="cofactor">
    <cofactor evidence="1">
        <name>Fe(3+)</name>
        <dbReference type="ChEBI" id="CHEBI:29034"/>
    </cofactor>
</comment>
<evidence type="ECO:0000313" key="10">
    <source>
        <dbReference type="Proteomes" id="UP001163105"/>
    </source>
</evidence>
<name>A0AB34FQH6_9HYPO</name>
<sequence>MRLTPIEKTSSSSSDLLPHKLPAMSAADSIQQPTDGHLNANGDADELGPEFTRTVIDAMGPATSPRMREVMSSLIRHVHDFAREVQLTTDEWMAGVQLINWAGQMSNEKRNEGQLLCDVLGLESLVDHITFSAATKSTKGLTASAILGPFWRHDTPLRENGTTISFDTPSDAQVVYMHGTVADVKTGKPLPNATVEVWQASTNGLYEQQDDKQVEHNLRGVFKADAEGKYSLYCLRPTPYPIPEDGPTGKLLNLLDRHVYRPAHIHFMVVAEGYRSLVTQIFDEDCKYLANDSVFAVKDDLRVRFVPRKGDDKAELELEYNINLAPKAL</sequence>
<dbReference type="EMBL" id="JAQHRD010000005">
    <property type="protein sequence ID" value="KAJ6441093.1"/>
    <property type="molecule type" value="Genomic_DNA"/>
</dbReference>
<evidence type="ECO:0000313" key="9">
    <source>
        <dbReference type="EMBL" id="KAJ6441093.1"/>
    </source>
</evidence>
<dbReference type="PANTHER" id="PTHR33711:SF7">
    <property type="entry name" value="INTRADIOL RING-CLEAVAGE DIOXYGENASES DOMAIN-CONTAINING PROTEIN-RELATED"/>
    <property type="match status" value="1"/>
</dbReference>
<dbReference type="AlphaFoldDB" id="A0AB34FQH6"/>
<dbReference type="Pfam" id="PF04444">
    <property type="entry name" value="Dioxygenase_N"/>
    <property type="match status" value="1"/>
</dbReference>
<keyword evidence="5" id="KW-0560">Oxidoreductase</keyword>
<keyword evidence="4 9" id="KW-0223">Dioxygenase</keyword>
<dbReference type="InterPro" id="IPR039390">
    <property type="entry name" value="1_2-HQD/HQD"/>
</dbReference>
<evidence type="ECO:0000256" key="2">
    <source>
        <dbReference type="ARBA" id="ARBA00007825"/>
    </source>
</evidence>
<dbReference type="GO" id="GO:0008199">
    <property type="term" value="F:ferric iron binding"/>
    <property type="evidence" value="ECO:0007669"/>
    <property type="project" value="InterPro"/>
</dbReference>
<dbReference type="Proteomes" id="UP001163105">
    <property type="component" value="Unassembled WGS sequence"/>
</dbReference>
<keyword evidence="6" id="KW-0408">Iron</keyword>
<evidence type="ECO:0000259" key="7">
    <source>
        <dbReference type="Pfam" id="PF00775"/>
    </source>
</evidence>
<dbReference type="Gene3D" id="2.60.130.10">
    <property type="entry name" value="Aromatic compound dioxygenase"/>
    <property type="match status" value="1"/>
</dbReference>